<dbReference type="FunFam" id="3.30.160.60:FF:001437">
    <property type="entry name" value="Zinc finger protein 594"/>
    <property type="match status" value="1"/>
</dbReference>
<dbReference type="GO" id="GO:0005634">
    <property type="term" value="C:nucleus"/>
    <property type="evidence" value="ECO:0007669"/>
    <property type="project" value="UniProtKB-SubCell"/>
</dbReference>
<feature type="domain" description="C2H2-type" evidence="11">
    <location>
        <begin position="1649"/>
        <end position="1676"/>
    </location>
</feature>
<feature type="domain" description="C2H2-type" evidence="11">
    <location>
        <begin position="584"/>
        <end position="611"/>
    </location>
</feature>
<keyword evidence="7" id="KW-0238">DNA-binding</keyword>
<feature type="region of interest" description="Disordered" evidence="10">
    <location>
        <begin position="344"/>
        <end position="365"/>
    </location>
</feature>
<feature type="domain" description="C2H2-type" evidence="11">
    <location>
        <begin position="1208"/>
        <end position="1235"/>
    </location>
</feature>
<accession>A0A9Y4N5G8</accession>
<evidence type="ECO:0000256" key="8">
    <source>
        <dbReference type="ARBA" id="ARBA00023242"/>
    </source>
</evidence>
<feature type="region of interest" description="Disordered" evidence="10">
    <location>
        <begin position="1105"/>
        <end position="1150"/>
    </location>
</feature>
<keyword evidence="3" id="KW-0479">Metal-binding</keyword>
<evidence type="ECO:0000313" key="12">
    <source>
        <dbReference type="Proteomes" id="UP000694891"/>
    </source>
</evidence>
<feature type="domain" description="C2H2-type" evidence="11">
    <location>
        <begin position="1375"/>
        <end position="1402"/>
    </location>
</feature>
<dbReference type="Pfam" id="PF00096">
    <property type="entry name" value="zf-C2H2"/>
    <property type="match status" value="15"/>
</dbReference>
<feature type="compositionally biased region" description="Basic and acidic residues" evidence="10">
    <location>
        <begin position="158"/>
        <end position="171"/>
    </location>
</feature>
<dbReference type="Proteomes" id="UP000694891">
    <property type="component" value="Unplaced"/>
</dbReference>
<dbReference type="PANTHER" id="PTHR24376:SF235">
    <property type="entry name" value="C2H2-TYPE DOMAIN-CONTAINING PROTEIN"/>
    <property type="match status" value="1"/>
</dbReference>
<dbReference type="GO" id="GO:0001228">
    <property type="term" value="F:DNA-binding transcription activator activity, RNA polymerase II-specific"/>
    <property type="evidence" value="ECO:0007669"/>
    <property type="project" value="TreeGrafter"/>
</dbReference>
<feature type="domain" description="C2H2-type" evidence="11">
    <location>
        <begin position="556"/>
        <end position="580"/>
    </location>
</feature>
<feature type="domain" description="C2H2-type" evidence="11">
    <location>
        <begin position="1182"/>
        <end position="1209"/>
    </location>
</feature>
<feature type="domain" description="C2H2-type" evidence="11">
    <location>
        <begin position="1344"/>
        <end position="1366"/>
    </location>
</feature>
<feature type="domain" description="C2H2-type" evidence="11">
    <location>
        <begin position="1154"/>
        <end position="1181"/>
    </location>
</feature>
<keyword evidence="8" id="KW-0539">Nucleus</keyword>
<feature type="compositionally biased region" description="Low complexity" evidence="10">
    <location>
        <begin position="736"/>
        <end position="745"/>
    </location>
</feature>
<reference evidence="13" key="1">
    <citation type="submission" date="2025-08" db="UniProtKB">
        <authorList>
            <consortium name="RefSeq"/>
        </authorList>
    </citation>
    <scope>IDENTIFICATION</scope>
</reference>
<evidence type="ECO:0000259" key="11">
    <source>
        <dbReference type="PROSITE" id="PS50157"/>
    </source>
</evidence>
<feature type="domain" description="C2H2-type" evidence="11">
    <location>
        <begin position="468"/>
        <end position="495"/>
    </location>
</feature>
<feature type="domain" description="C2H2-type" evidence="11">
    <location>
        <begin position="218"/>
        <end position="245"/>
    </location>
</feature>
<evidence type="ECO:0000256" key="4">
    <source>
        <dbReference type="ARBA" id="ARBA00022737"/>
    </source>
</evidence>
<feature type="domain" description="C2H2-type" evidence="11">
    <location>
        <begin position="1263"/>
        <end position="1290"/>
    </location>
</feature>
<dbReference type="FunFam" id="3.30.160.60:FF:000100">
    <property type="entry name" value="Zinc finger 45-like"/>
    <property type="match status" value="4"/>
</dbReference>
<feature type="domain" description="C2H2-type" evidence="11">
    <location>
        <begin position="1056"/>
        <end position="1084"/>
    </location>
</feature>
<dbReference type="Pfam" id="PF13912">
    <property type="entry name" value="zf-C2H2_6"/>
    <property type="match status" value="3"/>
</dbReference>
<keyword evidence="4" id="KW-0677">Repeat</keyword>
<keyword evidence="5 9" id="KW-0863">Zinc-finger</keyword>
<dbReference type="InterPro" id="IPR013087">
    <property type="entry name" value="Znf_C2H2_type"/>
</dbReference>
<feature type="compositionally biased region" description="Pro residues" evidence="10">
    <location>
        <begin position="617"/>
        <end position="632"/>
    </location>
</feature>
<feature type="region of interest" description="Disordered" evidence="10">
    <location>
        <begin position="731"/>
        <end position="757"/>
    </location>
</feature>
<feature type="region of interest" description="Disordered" evidence="10">
    <location>
        <begin position="152"/>
        <end position="184"/>
    </location>
</feature>
<feature type="domain" description="C2H2-type" evidence="11">
    <location>
        <begin position="246"/>
        <end position="265"/>
    </location>
</feature>
<organism evidence="12 13">
    <name type="scientific">Stegastes partitus</name>
    <name type="common">bicolor damselfish</name>
    <dbReference type="NCBI Taxonomy" id="144197"/>
    <lineage>
        <taxon>Eukaryota</taxon>
        <taxon>Metazoa</taxon>
        <taxon>Chordata</taxon>
        <taxon>Craniata</taxon>
        <taxon>Vertebrata</taxon>
        <taxon>Euteleostomi</taxon>
        <taxon>Actinopterygii</taxon>
        <taxon>Neopterygii</taxon>
        <taxon>Teleostei</taxon>
        <taxon>Neoteleostei</taxon>
        <taxon>Acanthomorphata</taxon>
        <taxon>Ovalentaria</taxon>
        <taxon>Pomacentridae</taxon>
        <taxon>Stegastes</taxon>
    </lineage>
</organism>
<feature type="domain" description="C2H2-type" evidence="11">
    <location>
        <begin position="869"/>
        <end position="904"/>
    </location>
</feature>
<dbReference type="PROSITE" id="PS00028">
    <property type="entry name" value="ZINC_FINGER_C2H2_1"/>
    <property type="match status" value="31"/>
</dbReference>
<feature type="domain" description="C2H2-type" evidence="11">
    <location>
        <begin position="759"/>
        <end position="787"/>
    </location>
</feature>
<dbReference type="RefSeq" id="XP_008284100.1">
    <property type="nucleotide sequence ID" value="XM_008285878.1"/>
</dbReference>
<dbReference type="SMART" id="SM00355">
    <property type="entry name" value="ZnF_C2H2"/>
    <property type="match status" value="39"/>
</dbReference>
<dbReference type="PANTHER" id="PTHR24376">
    <property type="entry name" value="ZINC FINGER PROTEIN"/>
    <property type="match status" value="1"/>
</dbReference>
<dbReference type="GO" id="GO:0008270">
    <property type="term" value="F:zinc ion binding"/>
    <property type="evidence" value="ECO:0007669"/>
    <property type="project" value="UniProtKB-KW"/>
</dbReference>
<feature type="domain" description="C2H2-type" evidence="11">
    <location>
        <begin position="1554"/>
        <end position="1581"/>
    </location>
</feature>
<feature type="domain" description="C2H2-type" evidence="11">
    <location>
        <begin position="1621"/>
        <end position="1648"/>
    </location>
</feature>
<feature type="region of interest" description="Disordered" evidence="10">
    <location>
        <begin position="604"/>
        <end position="633"/>
    </location>
</feature>
<feature type="domain" description="C2H2-type" evidence="11">
    <location>
        <begin position="841"/>
        <end position="868"/>
    </location>
</feature>
<dbReference type="CTD" id="504111"/>
<feature type="domain" description="C2H2-type" evidence="11">
    <location>
        <begin position="496"/>
        <end position="523"/>
    </location>
</feature>
<feature type="domain" description="C2H2-type" evidence="11">
    <location>
        <begin position="50"/>
        <end position="77"/>
    </location>
</feature>
<comment type="similarity">
    <text evidence="2">Belongs to the krueppel C2H2-type zinc-finger protein family.</text>
</comment>
<keyword evidence="6" id="KW-0862">Zinc</keyword>
<proteinExistence type="inferred from homology"/>
<feature type="domain" description="C2H2-type" evidence="11">
    <location>
        <begin position="1591"/>
        <end position="1618"/>
    </location>
</feature>
<feature type="domain" description="C2H2-type" evidence="11">
    <location>
        <begin position="1084"/>
        <end position="1112"/>
    </location>
</feature>
<evidence type="ECO:0000256" key="2">
    <source>
        <dbReference type="ARBA" id="ARBA00006991"/>
    </source>
</evidence>
<feature type="compositionally biased region" description="Basic and acidic residues" evidence="10">
    <location>
        <begin position="1108"/>
        <end position="1120"/>
    </location>
</feature>
<evidence type="ECO:0000256" key="5">
    <source>
        <dbReference type="ARBA" id="ARBA00022771"/>
    </source>
</evidence>
<dbReference type="GO" id="GO:0000978">
    <property type="term" value="F:RNA polymerase II cis-regulatory region sequence-specific DNA binding"/>
    <property type="evidence" value="ECO:0007669"/>
    <property type="project" value="TreeGrafter"/>
</dbReference>
<feature type="domain" description="C2H2-type" evidence="11">
    <location>
        <begin position="1028"/>
        <end position="1055"/>
    </location>
</feature>
<dbReference type="FunFam" id="3.30.160.60:FF:000446">
    <property type="entry name" value="Zinc finger protein"/>
    <property type="match status" value="1"/>
</dbReference>
<gene>
    <name evidence="13" type="primary">znf1035</name>
</gene>
<keyword evidence="12" id="KW-1185">Reference proteome</keyword>
<evidence type="ECO:0000256" key="9">
    <source>
        <dbReference type="PROSITE-ProRule" id="PRU00042"/>
    </source>
</evidence>
<feature type="domain" description="C2H2-type" evidence="11">
    <location>
        <begin position="655"/>
        <end position="682"/>
    </location>
</feature>
<feature type="domain" description="C2H2-type" evidence="11">
    <location>
        <begin position="1411"/>
        <end position="1433"/>
    </location>
</feature>
<feature type="domain" description="C2H2-type" evidence="11">
    <location>
        <begin position="78"/>
        <end position="105"/>
    </location>
</feature>
<feature type="domain" description="C2H2-type" evidence="11">
    <location>
        <begin position="1316"/>
        <end position="1343"/>
    </location>
</feature>
<feature type="region of interest" description="Disordered" evidence="10">
    <location>
        <begin position="434"/>
        <end position="459"/>
    </location>
</feature>
<dbReference type="InterPro" id="IPR036236">
    <property type="entry name" value="Znf_C2H2_sf"/>
</dbReference>
<comment type="subcellular location">
    <subcellularLocation>
        <location evidence="1">Nucleus</location>
    </subcellularLocation>
</comment>
<feature type="compositionally biased region" description="Polar residues" evidence="10">
    <location>
        <begin position="353"/>
        <end position="365"/>
    </location>
</feature>
<feature type="compositionally biased region" description="Acidic residues" evidence="10">
    <location>
        <begin position="942"/>
        <end position="951"/>
    </location>
</feature>
<name>A0A9Y4N5G8_9TELE</name>
<evidence type="ECO:0000313" key="13">
    <source>
        <dbReference type="RefSeq" id="XP_008284100.1"/>
    </source>
</evidence>
<dbReference type="SUPFAM" id="SSF57667">
    <property type="entry name" value="beta-beta-alpha zinc fingers"/>
    <property type="match status" value="18"/>
</dbReference>
<feature type="domain" description="C2H2-type" evidence="11">
    <location>
        <begin position="968"/>
        <end position="995"/>
    </location>
</feature>
<feature type="region of interest" description="Disordered" evidence="10">
    <location>
        <begin position="941"/>
        <end position="960"/>
    </location>
</feature>
<feature type="domain" description="C2H2-type" evidence="11">
    <location>
        <begin position="1236"/>
        <end position="1263"/>
    </location>
</feature>
<protein>
    <submittedName>
        <fullName evidence="13">Zinc finger protein 1035</fullName>
    </submittedName>
</protein>
<evidence type="ECO:0000256" key="1">
    <source>
        <dbReference type="ARBA" id="ARBA00004123"/>
    </source>
</evidence>
<evidence type="ECO:0000256" key="3">
    <source>
        <dbReference type="ARBA" id="ARBA00022723"/>
    </source>
</evidence>
<evidence type="ECO:0000256" key="10">
    <source>
        <dbReference type="SAM" id="MobiDB-lite"/>
    </source>
</evidence>
<feature type="domain" description="C2H2-type" evidence="11">
    <location>
        <begin position="132"/>
        <end position="159"/>
    </location>
</feature>
<feature type="domain" description="C2H2-type" evidence="11">
    <location>
        <begin position="683"/>
        <end position="709"/>
    </location>
</feature>
<feature type="domain" description="C2H2-type" evidence="11">
    <location>
        <begin position="1000"/>
        <end position="1023"/>
    </location>
</feature>
<dbReference type="Gene3D" id="3.30.160.60">
    <property type="entry name" value="Classic Zinc Finger"/>
    <property type="match status" value="25"/>
</dbReference>
<feature type="domain" description="C2H2-type" evidence="11">
    <location>
        <begin position="382"/>
        <end position="409"/>
    </location>
</feature>
<feature type="compositionally biased region" description="Acidic residues" evidence="10">
    <location>
        <begin position="1134"/>
        <end position="1148"/>
    </location>
</feature>
<feature type="region of interest" description="Disordered" evidence="10">
    <location>
        <begin position="1276"/>
        <end position="1300"/>
    </location>
</feature>
<sequence length="1676" mass="191303">MDTGPQEVSHGVWHRDSGSESWVLAVSCCEKTEESKDDQEAAEEKDTPALSCRFCGTCFNTAKTLKKHERGHRGERPYRCLECKKGFKKQAHLIGHKNVHQRRIQCTVCRKILPNIGELIQHRSTHLKRGMLKCPDCPMQFPHPAHLLRHVKTHKNRERREALRLEKKESLKPQQPLESGKEEEKPEQQQCSLCKEVFNDAQILRKHCLTHISGSSSNLCPFCKRNFGNRRSLLRHMVRHTGDKPYSCTNCGKQFYRDMFLKLHEEKCLPPQSAQLVTVESNNKTKNPYQCSYCPRTFCKKDRVKNHHRAHLANTLHYCSKCGQYFGVNRIARHQNVCDDTNKPDASLPPANKNVSNSTALQTSKKVPKMHLKSNTTNLFKFKCPQCPQKFRYPSLLSRHLVSHTGLQPYACVHCGDRFPSQTTCLQHEAFCDKEGQPNPSSDDETKQPGMPTRSMAAQKAQADDQEFKCKFCTKSFIKLRSLRAHILTHNEVKPYRCKACDSCFSRYDHLKVHQARCRGKKTRLEIRIPKISLDDVGKGWQNRFGIEPAQNQETFDCKVCSRSFSAKSKLSRHISMFHAPKLFKCMRCGSSFSHERSLKKHKKKYKCKRSSDETNAPPPPAPDPPAEPVPKPLDVMKNRITQRIQPFFHKKFKFSCSYCPRSFANNWQLNVHLRLHTGEKPYSCDYCGMRFIRKDYVKRHYPKCTKKHRQSTVLCDRCGGFFPEGKLENHKKGCTSTPSSSVSTDSKKSTSDSPPKGFSCAYCSSRFLLFSQLQEHFLTAHKVETMAPPLSTAPLQQLLSTIPNIKEEPLDKSCDEVRSGAANVICNLGAALRSDPPKTFFCQDCNMSFINKAGLAGHLRTHAVGRPYNCKLCNRGFWNKTLLRNHYRKCRNGGVTTQQSEGPVKAEIDFALNESVIVFKEGSKTTGTGVLQTNFSCKDEAMDESPDNSEENAVQNSASSEKKTVQYQCSECDQSFTDGLLLISHLEDHGREEQAKKRNTCSKCGRVFTNQANLEKHMRVHTFGPAFPCPACSAKFDTISELESHKACHDMSRPYVCRLCNLRFLTRPTLCDHYRQEHEDDVYNCKFCNKSYAIKKSLSRHYKRWHQKEQRDAAQEKSSSEQQSNSQAGTAGESDEDENNGSEDSDSDSAPYFPCHVCGKTFSTSENLEDHQLCHLGEKPHECAECGKCFVQASQLQQHQRMHNSEFQCPMCGRGFVSLFALRKHKHSHGKNRPYRCSKCHLSFTGPTQLSEHMSTHREENFPCDICNRVFQSKSSRAEHRKSHHSSRPPSSLSRGKPEKLASESSYVFTTELKYRCGVCNVRFRDPEELSEHGCMEAKERPYACNDCNQHFLHASHLKKHRNTHQPSWSNSEYPCNQCNSSFSSSQRFLSHLRSHVGPAAGDGGSSLRFICPVCHQCFATATELIVHFPTHPDGAFEHEKLASPSGSEPKERHHVVSSSEYECNQCGQRFLGAEAYRQHHCSRRQQAVIETKYLNPSANTSRSSYYPATGEEEEVDVTGEDSFYCPVCSMQFSSKSSLLEHQNTEHYNAKPFTCGTCGKTFAKKRYLYKHERRHSQKAANAAQLAENKIKCPQCIRRFSTELELSLHMRLHAEKQVGEYRCDMCYKSFSQWSFLKQHQESHVGEVVYECTECDKAFAFPHLLEEHQQTHAGSSQ</sequence>
<feature type="domain" description="C2H2-type" evidence="11">
    <location>
        <begin position="289"/>
        <end position="316"/>
    </location>
</feature>
<evidence type="ECO:0000256" key="6">
    <source>
        <dbReference type="ARBA" id="ARBA00022833"/>
    </source>
</evidence>
<evidence type="ECO:0000256" key="7">
    <source>
        <dbReference type="ARBA" id="ARBA00023125"/>
    </source>
</evidence>
<feature type="domain" description="C2H2-type" evidence="11">
    <location>
        <begin position="1525"/>
        <end position="1553"/>
    </location>
</feature>
<dbReference type="PROSITE" id="PS50157">
    <property type="entry name" value="ZINC_FINGER_C2H2_2"/>
    <property type="match status" value="35"/>
</dbReference>